<dbReference type="InterPro" id="IPR050979">
    <property type="entry name" value="LD-transpeptidase"/>
</dbReference>
<keyword evidence="17" id="KW-1185">Reference proteome</keyword>
<dbReference type="FunFam" id="2.60.40.3780:FF:000001">
    <property type="entry name" value="L,D-transpeptidase 2"/>
    <property type="match status" value="1"/>
</dbReference>
<evidence type="ECO:0000256" key="2">
    <source>
        <dbReference type="ARBA" id="ARBA00022475"/>
    </source>
</evidence>
<name>A0A1H0BV68_ALLAB</name>
<gene>
    <name evidence="16" type="ORF">SAMN04489726_6861</name>
</gene>
<dbReference type="InterPro" id="IPR041280">
    <property type="entry name" value="Big_10"/>
</dbReference>
<evidence type="ECO:0000256" key="10">
    <source>
        <dbReference type="ARBA" id="ARBA00023315"/>
    </source>
</evidence>
<feature type="compositionally biased region" description="Gly residues" evidence="14">
    <location>
        <begin position="38"/>
        <end position="54"/>
    </location>
</feature>
<evidence type="ECO:0000256" key="3">
    <source>
        <dbReference type="ARBA" id="ARBA00022679"/>
    </source>
</evidence>
<dbReference type="GO" id="GO:0071972">
    <property type="term" value="F:peptidoglycan L,D-transpeptidase activity"/>
    <property type="evidence" value="ECO:0007669"/>
    <property type="project" value="TreeGrafter"/>
</dbReference>
<keyword evidence="3" id="KW-0808">Transferase</keyword>
<dbReference type="SUPFAM" id="SSF141523">
    <property type="entry name" value="L,D-transpeptidase catalytic domain-like"/>
    <property type="match status" value="1"/>
</dbReference>
<dbReference type="InterPro" id="IPR038063">
    <property type="entry name" value="Transpep_catalytic_dom"/>
</dbReference>
<protein>
    <submittedName>
        <fullName evidence="16">Lipoprotein-anchoring transpeptidase ErfK/SrfK</fullName>
    </submittedName>
</protein>
<feature type="active site" description="Nucleophile" evidence="13">
    <location>
        <position position="357"/>
    </location>
</feature>
<dbReference type="PANTHER" id="PTHR30582">
    <property type="entry name" value="L,D-TRANSPEPTIDASE"/>
    <property type="match status" value="1"/>
</dbReference>
<dbReference type="Pfam" id="PF03734">
    <property type="entry name" value="YkuD"/>
    <property type="match status" value="1"/>
</dbReference>
<dbReference type="UniPathway" id="UPA00219"/>
<evidence type="ECO:0000256" key="7">
    <source>
        <dbReference type="ARBA" id="ARBA00023136"/>
    </source>
</evidence>
<dbReference type="OrthoDB" id="5242354at2"/>
<feature type="region of interest" description="Disordered" evidence="14">
    <location>
        <begin position="38"/>
        <end position="62"/>
    </location>
</feature>
<dbReference type="Pfam" id="PF17964">
    <property type="entry name" value="Big_10"/>
    <property type="match status" value="1"/>
</dbReference>
<keyword evidence="5 13" id="KW-0133">Cell shape</keyword>
<evidence type="ECO:0000259" key="15">
    <source>
        <dbReference type="PROSITE" id="PS52029"/>
    </source>
</evidence>
<keyword evidence="11 13" id="KW-0961">Cell wall biogenesis/degradation</keyword>
<evidence type="ECO:0000256" key="12">
    <source>
        <dbReference type="ARBA" id="ARBA00060592"/>
    </source>
</evidence>
<dbReference type="Gene3D" id="2.40.440.10">
    <property type="entry name" value="L,D-transpeptidase catalytic domain-like"/>
    <property type="match status" value="1"/>
</dbReference>
<keyword evidence="4" id="KW-0732">Signal</keyword>
<dbReference type="GO" id="GO:0018104">
    <property type="term" value="P:peptidoglycan-protein cross-linking"/>
    <property type="evidence" value="ECO:0007669"/>
    <property type="project" value="TreeGrafter"/>
</dbReference>
<keyword evidence="7" id="KW-0472">Membrane</keyword>
<organism evidence="16 17">
    <name type="scientific">Allokutzneria albata</name>
    <name type="common">Kibdelosporangium albatum</name>
    <dbReference type="NCBI Taxonomy" id="211114"/>
    <lineage>
        <taxon>Bacteria</taxon>
        <taxon>Bacillati</taxon>
        <taxon>Actinomycetota</taxon>
        <taxon>Actinomycetes</taxon>
        <taxon>Pseudonocardiales</taxon>
        <taxon>Pseudonocardiaceae</taxon>
        <taxon>Allokutzneria</taxon>
    </lineage>
</organism>
<dbReference type="GO" id="GO:0005576">
    <property type="term" value="C:extracellular region"/>
    <property type="evidence" value="ECO:0007669"/>
    <property type="project" value="TreeGrafter"/>
</dbReference>
<dbReference type="Gene3D" id="2.60.40.3780">
    <property type="match status" value="1"/>
</dbReference>
<evidence type="ECO:0000313" key="16">
    <source>
        <dbReference type="EMBL" id="SDN49487.1"/>
    </source>
</evidence>
<dbReference type="InterPro" id="IPR005490">
    <property type="entry name" value="LD_TPept_cat_dom"/>
</dbReference>
<evidence type="ECO:0000256" key="9">
    <source>
        <dbReference type="ARBA" id="ARBA00023288"/>
    </source>
</evidence>
<dbReference type="GO" id="GO:0008360">
    <property type="term" value="P:regulation of cell shape"/>
    <property type="evidence" value="ECO:0007669"/>
    <property type="project" value="UniProtKB-UniRule"/>
</dbReference>
<dbReference type="GO" id="GO:0071555">
    <property type="term" value="P:cell wall organization"/>
    <property type="evidence" value="ECO:0007669"/>
    <property type="project" value="UniProtKB-UniRule"/>
</dbReference>
<keyword evidence="6 13" id="KW-0573">Peptidoglycan synthesis</keyword>
<dbReference type="Gene3D" id="2.60.40.3710">
    <property type="match status" value="1"/>
</dbReference>
<evidence type="ECO:0000256" key="6">
    <source>
        <dbReference type="ARBA" id="ARBA00022984"/>
    </source>
</evidence>
<feature type="domain" description="L,D-TPase catalytic" evidence="15">
    <location>
        <begin position="257"/>
        <end position="381"/>
    </location>
</feature>
<dbReference type="FunFam" id="2.40.440.10:FF:000005">
    <property type="entry name" value="L,D-transpeptidase 2"/>
    <property type="match status" value="1"/>
</dbReference>
<dbReference type="STRING" id="211114.SAMN04489726_6861"/>
<proteinExistence type="predicted"/>
<evidence type="ECO:0000256" key="8">
    <source>
        <dbReference type="ARBA" id="ARBA00023139"/>
    </source>
</evidence>
<evidence type="ECO:0000256" key="4">
    <source>
        <dbReference type="ARBA" id="ARBA00022729"/>
    </source>
</evidence>
<evidence type="ECO:0000313" key="17">
    <source>
        <dbReference type="Proteomes" id="UP000183376"/>
    </source>
</evidence>
<sequence length="410" mass="43383">MLVPGSPEDRVVLGRRRALAVGTLGLVAAFVSGCTGGESGQGTPGGQQPGGGGSAPTAPTGPVTLALVPAEGSQGVAPGEPVTVTATNGKLGQVSLVNADGKPVAGQVSPDGLKWTSTEALGYNKSYTLNATATGTDGKPVSAKSAFTTVKPRRQAFVSMNPLDGQTVGVGQPLAFIFDVAPPNKEAAQKAIQITTEPKTEGAFYWFSDKEVHWRPREYWKPGTKVTVEVKVYGKDLGNGIYGQEDRKATITIGDSVIAEADGGSHQMVVKVNGQVVKEMPVSLGSPKFPSNNGIHVVTEKHPTKIMDSTSYGLPLDRGGYRTKVNWAVRISNGGEFTHAAPWSVRDQGRRNVSHGCINMSTENAKWYFDTVKKGDIVIITNSGGPDLRSWDGFGDWQIPWEEWLKGGKP</sequence>
<reference evidence="16 17" key="1">
    <citation type="submission" date="2016-10" db="EMBL/GenBank/DDBJ databases">
        <authorList>
            <person name="de Groot N.N."/>
        </authorList>
    </citation>
    <scope>NUCLEOTIDE SEQUENCE [LARGE SCALE GENOMIC DNA]</scope>
    <source>
        <strain evidence="16 17">DSM 44149</strain>
    </source>
</reference>
<dbReference type="PANTHER" id="PTHR30582:SF2">
    <property type="entry name" value="L,D-TRANSPEPTIDASE YCIB-RELATED"/>
    <property type="match status" value="1"/>
</dbReference>
<keyword evidence="9 16" id="KW-0449">Lipoprotein</keyword>
<comment type="pathway">
    <text evidence="1 13">Cell wall biogenesis; peptidoglycan biosynthesis.</text>
</comment>
<evidence type="ECO:0000256" key="1">
    <source>
        <dbReference type="ARBA" id="ARBA00004752"/>
    </source>
</evidence>
<evidence type="ECO:0000256" key="11">
    <source>
        <dbReference type="ARBA" id="ARBA00023316"/>
    </source>
</evidence>
<accession>A0A1H0BV68</accession>
<comment type="pathway">
    <text evidence="12">Glycan biosynthesis.</text>
</comment>
<dbReference type="GO" id="GO:0016746">
    <property type="term" value="F:acyltransferase activity"/>
    <property type="evidence" value="ECO:0007669"/>
    <property type="project" value="UniProtKB-KW"/>
</dbReference>
<dbReference type="CDD" id="cd16913">
    <property type="entry name" value="YkuD_like"/>
    <property type="match status" value="1"/>
</dbReference>
<dbReference type="Proteomes" id="UP000183376">
    <property type="component" value="Chromosome I"/>
</dbReference>
<evidence type="ECO:0000256" key="5">
    <source>
        <dbReference type="ARBA" id="ARBA00022960"/>
    </source>
</evidence>
<evidence type="ECO:0000256" key="14">
    <source>
        <dbReference type="SAM" id="MobiDB-lite"/>
    </source>
</evidence>
<feature type="active site" description="Proton donor/acceptor" evidence="13">
    <location>
        <position position="339"/>
    </location>
</feature>
<dbReference type="EMBL" id="LT629701">
    <property type="protein sequence ID" value="SDN49487.1"/>
    <property type="molecule type" value="Genomic_DNA"/>
</dbReference>
<keyword evidence="2" id="KW-1003">Cell membrane</keyword>
<dbReference type="CDD" id="cd13432">
    <property type="entry name" value="LDT_IgD_like_2"/>
    <property type="match status" value="1"/>
</dbReference>
<dbReference type="eggNOG" id="COG1376">
    <property type="taxonomic scope" value="Bacteria"/>
</dbReference>
<keyword evidence="8" id="KW-0564">Palmitate</keyword>
<dbReference type="PROSITE" id="PS52029">
    <property type="entry name" value="LD_TPASE"/>
    <property type="match status" value="1"/>
</dbReference>
<dbReference type="AlphaFoldDB" id="A0A1H0BV68"/>
<evidence type="ECO:0000256" key="13">
    <source>
        <dbReference type="PROSITE-ProRule" id="PRU01373"/>
    </source>
</evidence>
<keyword evidence="10" id="KW-0012">Acyltransferase</keyword>